<reference evidence="2" key="1">
    <citation type="submission" date="2020-11" db="EMBL/GenBank/DDBJ databases">
        <authorList>
            <consortium name="DOE Joint Genome Institute"/>
            <person name="Ahrendt S."/>
            <person name="Riley R."/>
            <person name="Andreopoulos W."/>
            <person name="Labutti K."/>
            <person name="Pangilinan J."/>
            <person name="Ruiz-Duenas F.J."/>
            <person name="Barrasa J.M."/>
            <person name="Sanchez-Garcia M."/>
            <person name="Camarero S."/>
            <person name="Miyauchi S."/>
            <person name="Serrano A."/>
            <person name="Linde D."/>
            <person name="Babiker R."/>
            <person name="Drula E."/>
            <person name="Ayuso-Fernandez I."/>
            <person name="Pacheco R."/>
            <person name="Padilla G."/>
            <person name="Ferreira P."/>
            <person name="Barriuso J."/>
            <person name="Kellner H."/>
            <person name="Castanera R."/>
            <person name="Alfaro M."/>
            <person name="Ramirez L."/>
            <person name="Pisabarro A.G."/>
            <person name="Kuo A."/>
            <person name="Tritt A."/>
            <person name="Lipzen A."/>
            <person name="He G."/>
            <person name="Yan M."/>
            <person name="Ng V."/>
            <person name="Cullen D."/>
            <person name="Martin F."/>
            <person name="Rosso M.-N."/>
            <person name="Henrissat B."/>
            <person name="Hibbett D."/>
            <person name="Martinez A.T."/>
            <person name="Grigoriev I.V."/>
        </authorList>
    </citation>
    <scope>NUCLEOTIDE SEQUENCE</scope>
    <source>
        <strain evidence="2">CBS 247.69</strain>
    </source>
</reference>
<dbReference type="OrthoDB" id="5550090at2759"/>
<evidence type="ECO:0000256" key="1">
    <source>
        <dbReference type="SAM" id="MobiDB-lite"/>
    </source>
</evidence>
<gene>
    <name evidence="2" type="ORF">BDZ94DRAFT_1209808</name>
</gene>
<accession>A0A9P6CJ55</accession>
<protein>
    <submittedName>
        <fullName evidence="2">Uncharacterized protein</fullName>
    </submittedName>
</protein>
<dbReference type="Proteomes" id="UP000807353">
    <property type="component" value="Unassembled WGS sequence"/>
</dbReference>
<evidence type="ECO:0000313" key="2">
    <source>
        <dbReference type="EMBL" id="KAF9468082.1"/>
    </source>
</evidence>
<proteinExistence type="predicted"/>
<name>A0A9P6CJ55_9AGAR</name>
<evidence type="ECO:0000313" key="3">
    <source>
        <dbReference type="Proteomes" id="UP000807353"/>
    </source>
</evidence>
<feature type="compositionally biased region" description="Low complexity" evidence="1">
    <location>
        <begin position="113"/>
        <end position="128"/>
    </location>
</feature>
<sequence>MAPGRPAKIIKVKVPRHNAQRIGAKLGGEIKNIARMKGVRAETYQPGQDVAQAVESASEWNSLLTTARAERGPQWDVGTQQFLVDKYSKLYYDPTDLLEAVKQQSEADNTEEQQQQQQLHQHMQPPHQHQSHSRHHTPRSDRDFHMSSVHQQVGHGGMDSPQHHNRHHAPPVNYPYPSTPSSMNMRGPMPGPYPGGPGGAPFNSVPPNQFYSDNPSPMRLGSMGMGGIGGMGGMGMMDHGHGMGGHAMGGGMGMGSSGMPGIPANLSPDIRRRVTRGMVDEGFPMH</sequence>
<comment type="caution">
    <text evidence="2">The sequence shown here is derived from an EMBL/GenBank/DDBJ whole genome shotgun (WGS) entry which is preliminary data.</text>
</comment>
<dbReference type="EMBL" id="MU150234">
    <property type="protein sequence ID" value="KAF9468082.1"/>
    <property type="molecule type" value="Genomic_DNA"/>
</dbReference>
<keyword evidence="3" id="KW-1185">Reference proteome</keyword>
<dbReference type="AlphaFoldDB" id="A0A9P6CJ55"/>
<organism evidence="2 3">
    <name type="scientific">Collybia nuda</name>
    <dbReference type="NCBI Taxonomy" id="64659"/>
    <lineage>
        <taxon>Eukaryota</taxon>
        <taxon>Fungi</taxon>
        <taxon>Dikarya</taxon>
        <taxon>Basidiomycota</taxon>
        <taxon>Agaricomycotina</taxon>
        <taxon>Agaricomycetes</taxon>
        <taxon>Agaricomycetidae</taxon>
        <taxon>Agaricales</taxon>
        <taxon>Tricholomatineae</taxon>
        <taxon>Clitocybaceae</taxon>
        <taxon>Collybia</taxon>
    </lineage>
</organism>
<feature type="region of interest" description="Disordered" evidence="1">
    <location>
        <begin position="103"/>
        <end position="181"/>
    </location>
</feature>